<accession>A0A2B7WPX3</accession>
<feature type="compositionally biased region" description="Acidic residues" evidence="1">
    <location>
        <begin position="625"/>
        <end position="643"/>
    </location>
</feature>
<feature type="region of interest" description="Disordered" evidence="1">
    <location>
        <begin position="56"/>
        <end position="233"/>
    </location>
</feature>
<dbReference type="PANTHER" id="PTHR42078:SF1">
    <property type="entry name" value="GLUCAN 1, 4-ALPHA-GLUCOSIDASE"/>
    <property type="match status" value="1"/>
</dbReference>
<dbReference type="STRING" id="1447883.A0A2B7WPX3"/>
<keyword evidence="2" id="KW-1133">Transmembrane helix</keyword>
<dbReference type="PANTHER" id="PTHR42078">
    <property type="entry name" value="GLUCAN 1, 4-ALPHA-GLUCOSIDASE"/>
    <property type="match status" value="1"/>
</dbReference>
<evidence type="ECO:0000256" key="2">
    <source>
        <dbReference type="SAM" id="Phobius"/>
    </source>
</evidence>
<evidence type="ECO:0000259" key="3">
    <source>
        <dbReference type="Pfam" id="PF25130"/>
    </source>
</evidence>
<evidence type="ECO:0000313" key="4">
    <source>
        <dbReference type="EMBL" id="PGG98825.1"/>
    </source>
</evidence>
<feature type="region of interest" description="Disordered" evidence="1">
    <location>
        <begin position="1"/>
        <end position="44"/>
    </location>
</feature>
<feature type="domain" description="DUF7820" evidence="3">
    <location>
        <begin position="407"/>
        <end position="696"/>
    </location>
</feature>
<proteinExistence type="predicted"/>
<keyword evidence="5" id="KW-1185">Reference proteome</keyword>
<dbReference type="OrthoDB" id="514070at2759"/>
<protein>
    <recommendedName>
        <fullName evidence="3">DUF7820 domain-containing protein</fullName>
    </recommendedName>
</protein>
<dbReference type="EMBL" id="PDNA01000284">
    <property type="protein sequence ID" value="PGG98825.1"/>
    <property type="molecule type" value="Genomic_DNA"/>
</dbReference>
<dbReference type="AlphaFoldDB" id="A0A2B7WPX3"/>
<keyword evidence="2" id="KW-0472">Membrane</keyword>
<feature type="compositionally biased region" description="Polar residues" evidence="1">
    <location>
        <begin position="8"/>
        <end position="21"/>
    </location>
</feature>
<evidence type="ECO:0000313" key="5">
    <source>
        <dbReference type="Proteomes" id="UP000224634"/>
    </source>
</evidence>
<keyword evidence="2" id="KW-0812">Transmembrane</keyword>
<dbReference type="Proteomes" id="UP000224634">
    <property type="component" value="Unassembled WGS sequence"/>
</dbReference>
<feature type="compositionally biased region" description="Low complexity" evidence="1">
    <location>
        <begin position="67"/>
        <end position="78"/>
    </location>
</feature>
<name>A0A2B7WPX3_POLH7</name>
<evidence type="ECO:0000256" key="1">
    <source>
        <dbReference type="SAM" id="MobiDB-lite"/>
    </source>
</evidence>
<dbReference type="InterPro" id="IPR056722">
    <property type="entry name" value="DUF7820"/>
</dbReference>
<feature type="region of interest" description="Disordered" evidence="1">
    <location>
        <begin position="624"/>
        <end position="654"/>
    </location>
</feature>
<sequence>MSGRPRSPYQSHEANDENNSVPRLHHPHLETPLSDGSSAGDVSPIADVFSDHFALEPLDRPSIDRPSLSARSSASNLRAAEDGLYPHISPFLDPPDLLQEDMSHPSEPPAEPAPDDASSNSTSTPRAPSVASSANYDAASIANRSVSTSSRFSIPRALSPYTGQTGPSHPYSMYPQGIGVGRSSSISSSSTIRPPDRNPITVAPPQHPYSMYPQNTVPEEESLENQPPVSIPVGFPGHDPLFRLPPRQGPDELGDIVGPDGHTERLPPYSRFPDGIPPKEGAELQIIAADTPQEAVDASPVSPESGISSRTLLDTSRVVAATPEPQTSDSGGNLTEKLKQKGKRKVCCGMSIWTCVLIGAVLLIGTVIGGVIGGILGNVKGEKAGGASASSSLSNLRPTESVFVTVTSTTLLDATRLTSTPKTVLPMETGTFNIPEAVLKRPDRKRSCVEDDRFNDMWRCLRLGTLDYSISKNKDGRYLFQMHSGHVSGQFRYGAQAPVFRAANFSRDLMLDKKNTSLGPAQFLLTEFDKLVIAPEEEFRDMMTRRSVNGADLLRRGHAWEARLSTVGERPYFCWWNSTYLELFIYVNRISDSGKEASLSSFTTTPYADPTALAEHAPVMRLFDLDGDDNDNDDDDDDDDNDNDPTSKLRHVRGSIDKPYPRVTKLIEKRIVRADIPDAYCIQLQILDNGSLSPPISEPIKIDEVDPDDGSIGSKRGIPDESSCCCQWLAE</sequence>
<dbReference type="Pfam" id="PF25130">
    <property type="entry name" value="DUF7820"/>
    <property type="match status" value="1"/>
</dbReference>
<organism evidence="4 5">
    <name type="scientific">Polytolypa hystricis (strain UAMH7299)</name>
    <dbReference type="NCBI Taxonomy" id="1447883"/>
    <lineage>
        <taxon>Eukaryota</taxon>
        <taxon>Fungi</taxon>
        <taxon>Dikarya</taxon>
        <taxon>Ascomycota</taxon>
        <taxon>Pezizomycotina</taxon>
        <taxon>Eurotiomycetes</taxon>
        <taxon>Eurotiomycetidae</taxon>
        <taxon>Onygenales</taxon>
        <taxon>Onygenales incertae sedis</taxon>
        <taxon>Polytolypa</taxon>
    </lineage>
</organism>
<reference evidence="4 5" key="1">
    <citation type="submission" date="2017-10" db="EMBL/GenBank/DDBJ databases">
        <title>Comparative genomics in systemic dimorphic fungi from Ajellomycetaceae.</title>
        <authorList>
            <person name="Munoz J.F."/>
            <person name="Mcewen J.G."/>
            <person name="Clay O.K."/>
            <person name="Cuomo C.A."/>
        </authorList>
    </citation>
    <scope>NUCLEOTIDE SEQUENCE [LARGE SCALE GENOMIC DNA]</scope>
    <source>
        <strain evidence="4 5">UAMH7299</strain>
    </source>
</reference>
<comment type="caution">
    <text evidence="4">The sequence shown here is derived from an EMBL/GenBank/DDBJ whole genome shotgun (WGS) entry which is preliminary data.</text>
</comment>
<feature type="compositionally biased region" description="Polar residues" evidence="1">
    <location>
        <begin position="120"/>
        <end position="135"/>
    </location>
</feature>
<feature type="transmembrane region" description="Helical" evidence="2">
    <location>
        <begin position="350"/>
        <end position="376"/>
    </location>
</feature>
<gene>
    <name evidence="4" type="ORF">AJ80_09462</name>
</gene>
<feature type="compositionally biased region" description="Polar residues" evidence="1">
    <location>
        <begin position="142"/>
        <end position="152"/>
    </location>
</feature>